<dbReference type="Pfam" id="PF00931">
    <property type="entry name" value="NB-ARC"/>
    <property type="match status" value="1"/>
</dbReference>
<dbReference type="AlphaFoldDB" id="A0A9W9G823"/>
<dbReference type="EMBL" id="JAPQKH010000002">
    <property type="protein sequence ID" value="KAJ5113781.1"/>
    <property type="molecule type" value="Genomic_DNA"/>
</dbReference>
<dbReference type="GO" id="GO:0043531">
    <property type="term" value="F:ADP binding"/>
    <property type="evidence" value="ECO:0007669"/>
    <property type="project" value="InterPro"/>
</dbReference>
<dbReference type="PANTHER" id="PTHR35205:SF1">
    <property type="entry name" value="ZU5 DOMAIN-CONTAINING PROTEIN"/>
    <property type="match status" value="1"/>
</dbReference>
<dbReference type="InterPro" id="IPR002182">
    <property type="entry name" value="NB-ARC"/>
</dbReference>
<protein>
    <recommendedName>
        <fullName evidence="1">NB-ARC domain-containing protein</fullName>
    </recommendedName>
</protein>
<feature type="domain" description="NB-ARC" evidence="1">
    <location>
        <begin position="265"/>
        <end position="396"/>
    </location>
</feature>
<evidence type="ECO:0000313" key="3">
    <source>
        <dbReference type="Proteomes" id="UP001149165"/>
    </source>
</evidence>
<dbReference type="SUPFAM" id="SSF52540">
    <property type="entry name" value="P-loop containing nucleoside triphosphate hydrolases"/>
    <property type="match status" value="1"/>
</dbReference>
<accession>A0A9W9G823</accession>
<organism evidence="2 3">
    <name type="scientific">Penicillium angulare</name>
    <dbReference type="NCBI Taxonomy" id="116970"/>
    <lineage>
        <taxon>Eukaryota</taxon>
        <taxon>Fungi</taxon>
        <taxon>Dikarya</taxon>
        <taxon>Ascomycota</taxon>
        <taxon>Pezizomycotina</taxon>
        <taxon>Eurotiomycetes</taxon>
        <taxon>Eurotiomycetidae</taxon>
        <taxon>Eurotiales</taxon>
        <taxon>Aspergillaceae</taxon>
        <taxon>Penicillium</taxon>
    </lineage>
</organism>
<keyword evidence="3" id="KW-1185">Reference proteome</keyword>
<dbReference type="PRINTS" id="PR00364">
    <property type="entry name" value="DISEASERSIST"/>
</dbReference>
<reference evidence="2" key="2">
    <citation type="journal article" date="2023" name="IMA Fungus">
        <title>Comparative genomic study of the Penicillium genus elucidates a diverse pangenome and 15 lateral gene transfer events.</title>
        <authorList>
            <person name="Petersen C."/>
            <person name="Sorensen T."/>
            <person name="Nielsen M.R."/>
            <person name="Sondergaard T.E."/>
            <person name="Sorensen J.L."/>
            <person name="Fitzpatrick D.A."/>
            <person name="Frisvad J.C."/>
            <person name="Nielsen K.L."/>
        </authorList>
    </citation>
    <scope>NUCLEOTIDE SEQUENCE</scope>
    <source>
        <strain evidence="2">IBT 30069</strain>
    </source>
</reference>
<sequence length="577" mass="66271">MTSPGNERWETVLDIAESDADPSEDIPDVTQDQLREQWETALGICRQRLQKDYEKVAEFKSCDELLKTLHLAHKKYASKSIPQLLKNASSLISPWQSFIHAVAFALATHHTQLGIIWGLMNLFMTLSISTDTTLASIVDIIDEVGRSLQVIVEYHDPLNRNPKLDQVLELAANMAWGDFSARQAEQMSKRIRINVTHVKDMAHAMDFQQRRQHAQRQAEIIRKIEELSLKSHESSSYSQPSPEVQLPCYHIDLPENPDFFGREDISHKVRSTLDHDQANQCFKSLALRGYGGVGKTQIALAYAYERKAKGVPAVFWINSETEHDIDRSLFNIAQRLKLIARDSREPYEKVRYYVIKWLQQSDQNWLLVCDNVEQMKVLENFWPVSTYGSILITTRPDIGSMSLLCPSFEVPSLTVHQGALYLLNSISPDTIQVIKHDDTQFTNETDLDEDVSEEREEYNMAKILASEMGGLPLALTTMAMDIKQQCISIHDFLELYREYAESQHEEFRPDVSLMPFYKHSVSTAWSYTFQNLGSEQTRHLFGILCILHSDSIPEDIFQLKSPNLLPEEMNFCRTRLQ</sequence>
<dbReference type="InterPro" id="IPR027417">
    <property type="entry name" value="P-loop_NTPase"/>
</dbReference>
<dbReference type="PANTHER" id="PTHR35205">
    <property type="entry name" value="NB-ARC AND TPR DOMAIN PROTEIN"/>
    <property type="match status" value="1"/>
</dbReference>
<evidence type="ECO:0000313" key="2">
    <source>
        <dbReference type="EMBL" id="KAJ5113781.1"/>
    </source>
</evidence>
<name>A0A9W9G823_9EURO</name>
<dbReference type="Gene3D" id="3.40.50.300">
    <property type="entry name" value="P-loop containing nucleotide triphosphate hydrolases"/>
    <property type="match status" value="1"/>
</dbReference>
<dbReference type="OrthoDB" id="6161812at2759"/>
<dbReference type="Proteomes" id="UP001149165">
    <property type="component" value="Unassembled WGS sequence"/>
</dbReference>
<reference evidence="2" key="1">
    <citation type="submission" date="2022-11" db="EMBL/GenBank/DDBJ databases">
        <authorList>
            <person name="Petersen C."/>
        </authorList>
    </citation>
    <scope>NUCLEOTIDE SEQUENCE</scope>
    <source>
        <strain evidence="2">IBT 30069</strain>
    </source>
</reference>
<comment type="caution">
    <text evidence="2">The sequence shown here is derived from an EMBL/GenBank/DDBJ whole genome shotgun (WGS) entry which is preliminary data.</text>
</comment>
<proteinExistence type="predicted"/>
<gene>
    <name evidence="2" type="ORF">N7456_002315</name>
</gene>
<evidence type="ECO:0000259" key="1">
    <source>
        <dbReference type="Pfam" id="PF00931"/>
    </source>
</evidence>